<gene>
    <name evidence="1" type="ORF">BDN72DRAFT_897537</name>
</gene>
<keyword evidence="2" id="KW-1185">Reference proteome</keyword>
<name>A0ACD3ATV6_9AGAR</name>
<organism evidence="1 2">
    <name type="scientific">Pluteus cervinus</name>
    <dbReference type="NCBI Taxonomy" id="181527"/>
    <lineage>
        <taxon>Eukaryota</taxon>
        <taxon>Fungi</taxon>
        <taxon>Dikarya</taxon>
        <taxon>Basidiomycota</taxon>
        <taxon>Agaricomycotina</taxon>
        <taxon>Agaricomycetes</taxon>
        <taxon>Agaricomycetidae</taxon>
        <taxon>Agaricales</taxon>
        <taxon>Pluteineae</taxon>
        <taxon>Pluteaceae</taxon>
        <taxon>Pluteus</taxon>
    </lineage>
</organism>
<reference evidence="1 2" key="1">
    <citation type="journal article" date="2019" name="Nat. Ecol. Evol.">
        <title>Megaphylogeny resolves global patterns of mushroom evolution.</title>
        <authorList>
            <person name="Varga T."/>
            <person name="Krizsan K."/>
            <person name="Foldi C."/>
            <person name="Dima B."/>
            <person name="Sanchez-Garcia M."/>
            <person name="Sanchez-Ramirez S."/>
            <person name="Szollosi G.J."/>
            <person name="Szarkandi J.G."/>
            <person name="Papp V."/>
            <person name="Albert L."/>
            <person name="Andreopoulos W."/>
            <person name="Angelini C."/>
            <person name="Antonin V."/>
            <person name="Barry K.W."/>
            <person name="Bougher N.L."/>
            <person name="Buchanan P."/>
            <person name="Buyck B."/>
            <person name="Bense V."/>
            <person name="Catcheside P."/>
            <person name="Chovatia M."/>
            <person name="Cooper J."/>
            <person name="Damon W."/>
            <person name="Desjardin D."/>
            <person name="Finy P."/>
            <person name="Geml J."/>
            <person name="Haridas S."/>
            <person name="Hughes K."/>
            <person name="Justo A."/>
            <person name="Karasinski D."/>
            <person name="Kautmanova I."/>
            <person name="Kiss B."/>
            <person name="Kocsube S."/>
            <person name="Kotiranta H."/>
            <person name="LaButti K.M."/>
            <person name="Lechner B.E."/>
            <person name="Liimatainen K."/>
            <person name="Lipzen A."/>
            <person name="Lukacs Z."/>
            <person name="Mihaltcheva S."/>
            <person name="Morgado L.N."/>
            <person name="Niskanen T."/>
            <person name="Noordeloos M.E."/>
            <person name="Ohm R.A."/>
            <person name="Ortiz-Santana B."/>
            <person name="Ovrebo C."/>
            <person name="Racz N."/>
            <person name="Riley R."/>
            <person name="Savchenko A."/>
            <person name="Shiryaev A."/>
            <person name="Soop K."/>
            <person name="Spirin V."/>
            <person name="Szebenyi C."/>
            <person name="Tomsovsky M."/>
            <person name="Tulloss R.E."/>
            <person name="Uehling J."/>
            <person name="Grigoriev I.V."/>
            <person name="Vagvolgyi C."/>
            <person name="Papp T."/>
            <person name="Martin F.M."/>
            <person name="Miettinen O."/>
            <person name="Hibbett D.S."/>
            <person name="Nagy L.G."/>
        </authorList>
    </citation>
    <scope>NUCLEOTIDE SEQUENCE [LARGE SCALE GENOMIC DNA]</scope>
    <source>
        <strain evidence="1 2">NL-1719</strain>
    </source>
</reference>
<accession>A0ACD3ATV6</accession>
<evidence type="ECO:0000313" key="2">
    <source>
        <dbReference type="Proteomes" id="UP000308600"/>
    </source>
</evidence>
<protein>
    <submittedName>
        <fullName evidence="1">Uncharacterized protein</fullName>
    </submittedName>
</protein>
<dbReference type="EMBL" id="ML208336">
    <property type="protein sequence ID" value="TFK69148.1"/>
    <property type="molecule type" value="Genomic_DNA"/>
</dbReference>
<dbReference type="Proteomes" id="UP000308600">
    <property type="component" value="Unassembled WGS sequence"/>
</dbReference>
<sequence length="813" mass="92087">MDTRQFTTPRYRCDYDYDGPRVFHLGLGFVLRLNPAPNFHCHDVVDPHDGDKRYELWSPNAELAVFPGVRPENFSLDLPHLSPRFDGSGGRWDFTLNPQYLETGKLHHAFIRRTTSYSLDPPEFWPLTNHWAPCVTSLEKTGTVDADLCQNLKDRSKQLLKQAEVLRRDHRRELQECSFWLPEPPKVAQLDSLSALAQPHSWESQVDRLAHVQRQLKELAGWVECANNIAKTPYSIKDKAPKLYTQCFPSGDERFLGVWAHGDHEEAILWLLGRGIPCYFAHQYRENIEYGEHIAFDRRNSVVQDFVPQVTPVHLSPEHNPYFKLALRQQAPILHSPALTIPYTFPPIPTSEKMQNRSGSWVARYRVQLKDPITDTATRSITHIEPDRILKVNTAPGPGPVLDDSSVPQQDTYMIDSIQTTSIPSQEVNCDSHLSTDLPQHRLSPYPSSSKPAETSRGPIISKMDVSLELLPPQRTLRDTLASATGSRIPALRRIITSFHGGYRDDTLYTSLDIASINGCSPPLQTSALTCGTFVISSNAGFYLRYWHILFPDLPFIALIGMGVQRGLQVRLTVKTSDIRSMLSASIRPPRPPPEMLPQGILPTGIAKWSQKRKVDPHRRACALYMEGVRGVLRLPRARRLILEGGLLWRIALQWDGPMLYQICLNGPSPVALHYRIGETHPDLELFDDDLPDSVMNILLGVQENGLSMWPSPALLEYSRKWYGLWNEDLEAWFQARASLISSGAAKACSDLEWGGLFRCTRTEVVGSEAYMQRLCENLDADFPELCSNWTGPYNIVLRDPVPCRFYGSILGY</sequence>
<evidence type="ECO:0000313" key="1">
    <source>
        <dbReference type="EMBL" id="TFK69148.1"/>
    </source>
</evidence>
<proteinExistence type="predicted"/>